<dbReference type="PANTHER" id="PTHR44307">
    <property type="entry name" value="PHOSPHOETHANOLAMINE METHYLTRANSFERASE"/>
    <property type="match status" value="1"/>
</dbReference>
<dbReference type="GO" id="GO:0032259">
    <property type="term" value="P:methylation"/>
    <property type="evidence" value="ECO:0007669"/>
    <property type="project" value="UniProtKB-KW"/>
</dbReference>
<evidence type="ECO:0000313" key="7">
    <source>
        <dbReference type="Proteomes" id="UP000486534"/>
    </source>
</evidence>
<protein>
    <submittedName>
        <fullName evidence="6">Methyltransferase domain-containing protein</fullName>
    </submittedName>
</protein>
<evidence type="ECO:0000256" key="1">
    <source>
        <dbReference type="ARBA" id="ARBA00005189"/>
    </source>
</evidence>
<evidence type="ECO:0000256" key="2">
    <source>
        <dbReference type="ARBA" id="ARBA00022603"/>
    </source>
</evidence>
<comment type="pathway">
    <text evidence="4">Phospholipid metabolism.</text>
</comment>
<dbReference type="Gene3D" id="3.40.50.150">
    <property type="entry name" value="Vaccinia Virus protein VP39"/>
    <property type="match status" value="1"/>
</dbReference>
<comment type="pathway">
    <text evidence="1">Lipid metabolism.</text>
</comment>
<gene>
    <name evidence="6" type="ORF">GDH07_12930</name>
</gene>
<evidence type="ECO:0000256" key="4">
    <source>
        <dbReference type="ARBA" id="ARBA00025707"/>
    </source>
</evidence>
<proteinExistence type="predicted"/>
<evidence type="ECO:0000259" key="5">
    <source>
        <dbReference type="Pfam" id="PF08241"/>
    </source>
</evidence>
<comment type="caution">
    <text evidence="6">The sequence shown here is derived from an EMBL/GenBank/DDBJ whole genome shotgun (WGS) entry which is preliminary data.</text>
</comment>
<dbReference type="PANTHER" id="PTHR44307:SF2">
    <property type="entry name" value="PHOSPHOETHANOLAMINE METHYLTRANSFERASE ISOFORM X1"/>
    <property type="match status" value="1"/>
</dbReference>
<dbReference type="RefSeq" id="WP_053130083.1">
    <property type="nucleotide sequence ID" value="NZ_JBLAVA010000001.1"/>
</dbReference>
<dbReference type="GO" id="GO:0008757">
    <property type="term" value="F:S-adenosylmethionine-dependent methyltransferase activity"/>
    <property type="evidence" value="ECO:0007669"/>
    <property type="project" value="InterPro"/>
</dbReference>
<dbReference type="Proteomes" id="UP000486534">
    <property type="component" value="Unassembled WGS sequence"/>
</dbReference>
<dbReference type="InterPro" id="IPR029063">
    <property type="entry name" value="SAM-dependent_MTases_sf"/>
</dbReference>
<evidence type="ECO:0000256" key="3">
    <source>
        <dbReference type="ARBA" id="ARBA00022679"/>
    </source>
</evidence>
<keyword evidence="3 6" id="KW-0808">Transferase</keyword>
<feature type="domain" description="Methyltransferase type 11" evidence="5">
    <location>
        <begin position="69"/>
        <end position="165"/>
    </location>
</feature>
<reference evidence="6 7" key="1">
    <citation type="submission" date="2019-10" db="EMBL/GenBank/DDBJ databases">
        <title>Pseudomonas dajingensis sp. nov., isolated from the profound head ulcers of farmed Murray cod (Maccullochella peelii peelii).</title>
        <authorList>
            <person name="Liu Y."/>
        </authorList>
    </citation>
    <scope>NUCLEOTIDE SEQUENCE [LARGE SCALE GENOMIC DNA]</scope>
    <source>
        <strain evidence="6 7">MC042</strain>
    </source>
</reference>
<dbReference type="SUPFAM" id="SSF53335">
    <property type="entry name" value="S-adenosyl-L-methionine-dependent methyltransferases"/>
    <property type="match status" value="1"/>
</dbReference>
<evidence type="ECO:0000313" key="6">
    <source>
        <dbReference type="EMBL" id="MQA54216.1"/>
    </source>
</evidence>
<organism evidence="6 7">
    <name type="scientific">Pseudomonas piscis</name>
    <dbReference type="NCBI Taxonomy" id="2614538"/>
    <lineage>
        <taxon>Bacteria</taxon>
        <taxon>Pseudomonadati</taxon>
        <taxon>Pseudomonadota</taxon>
        <taxon>Gammaproteobacteria</taxon>
        <taxon>Pseudomonadales</taxon>
        <taxon>Pseudomonadaceae</taxon>
        <taxon>Pseudomonas</taxon>
    </lineage>
</organism>
<keyword evidence="2 6" id="KW-0489">Methyltransferase</keyword>
<dbReference type="CDD" id="cd02440">
    <property type="entry name" value="AdoMet_MTases"/>
    <property type="match status" value="1"/>
</dbReference>
<dbReference type="Pfam" id="PF08241">
    <property type="entry name" value="Methyltransf_11"/>
    <property type="match status" value="1"/>
</dbReference>
<dbReference type="EMBL" id="WHUV01000002">
    <property type="protein sequence ID" value="MQA54216.1"/>
    <property type="molecule type" value="Genomic_DNA"/>
</dbReference>
<dbReference type="InterPro" id="IPR013216">
    <property type="entry name" value="Methyltransf_11"/>
</dbReference>
<dbReference type="AlphaFoldDB" id="A0A7X1PL73"/>
<accession>A0A7X1PL73</accession>
<sequence>MKLDQEFEKHYSRPDLEQKIFSALLVSGKDPQRLNLEDLAPVDEIHIGGRQATADLADKLGLHEDMKVLDVGCGLGGATRYFASTFGCEVHGIDLAPDYINAASTLAARIDGGLKVSYQQASALALPFPDDFCDVVTMLHVGMNIADKPRLFEEVRRVLKPGGKLGIYDVMRVGEGQMLYPVPWASNPSTDFVAPLAEYLMYLKQAGFTVISETDRWEFGVAYFDDLRSRNLEQGVSPLGLHISFGATAMRQMVNISTLIKTRVLSPVELVCKLVE</sequence>
<name>A0A7X1PL73_9PSED</name>